<dbReference type="InterPro" id="IPR015943">
    <property type="entry name" value="WD40/YVTN_repeat-like_dom_sf"/>
</dbReference>
<dbReference type="Gene3D" id="2.130.10.10">
    <property type="entry name" value="YVTN repeat-like/Quinoprotein amine dehydrogenase"/>
    <property type="match status" value="2"/>
</dbReference>
<evidence type="ECO:0000313" key="8">
    <source>
        <dbReference type="Proteomes" id="UP000054266"/>
    </source>
</evidence>
<dbReference type="AlphaFoldDB" id="A0A0D2FYY8"/>
<evidence type="ECO:0000256" key="5">
    <source>
        <dbReference type="PROSITE-ProRule" id="PRU00221"/>
    </source>
</evidence>
<dbReference type="Gene3D" id="1.20.960.30">
    <property type="match status" value="1"/>
</dbReference>
<name>A0A0D2FYY8_9EURO</name>
<keyword evidence="2 5" id="KW-0853">WD repeat</keyword>
<dbReference type="Proteomes" id="UP000054266">
    <property type="component" value="Unassembled WGS sequence"/>
</dbReference>
<evidence type="ECO:0000256" key="2">
    <source>
        <dbReference type="ARBA" id="ARBA00022574"/>
    </source>
</evidence>
<feature type="compositionally biased region" description="Polar residues" evidence="6">
    <location>
        <begin position="158"/>
        <end position="179"/>
    </location>
</feature>
<dbReference type="SMART" id="SM00320">
    <property type="entry name" value="WD40"/>
    <property type="match status" value="3"/>
</dbReference>
<dbReference type="PANTHER" id="PTHR22846">
    <property type="entry name" value="WD40 REPEAT PROTEIN"/>
    <property type="match status" value="1"/>
</dbReference>
<dbReference type="InterPro" id="IPR045183">
    <property type="entry name" value="Ebi-like"/>
</dbReference>
<organism evidence="7 8">
    <name type="scientific">Phialophora macrospora</name>
    <dbReference type="NCBI Taxonomy" id="1851006"/>
    <lineage>
        <taxon>Eukaryota</taxon>
        <taxon>Fungi</taxon>
        <taxon>Dikarya</taxon>
        <taxon>Ascomycota</taxon>
        <taxon>Pezizomycotina</taxon>
        <taxon>Eurotiomycetes</taxon>
        <taxon>Chaetothyriomycetidae</taxon>
        <taxon>Chaetothyriales</taxon>
        <taxon>Herpotrichiellaceae</taxon>
        <taxon>Phialophora</taxon>
    </lineage>
</organism>
<keyword evidence="4" id="KW-0539">Nucleus</keyword>
<evidence type="ECO:0000313" key="7">
    <source>
        <dbReference type="EMBL" id="KIW73763.1"/>
    </source>
</evidence>
<dbReference type="Pfam" id="PF00400">
    <property type="entry name" value="WD40"/>
    <property type="match status" value="2"/>
</dbReference>
<keyword evidence="3" id="KW-0677">Repeat</keyword>
<protein>
    <recommendedName>
        <fullName evidence="9">LisH domain-containing protein</fullName>
    </recommendedName>
</protein>
<dbReference type="InterPro" id="IPR001680">
    <property type="entry name" value="WD40_rpt"/>
</dbReference>
<feature type="compositionally biased region" description="Polar residues" evidence="6">
    <location>
        <begin position="118"/>
        <end position="128"/>
    </location>
</feature>
<evidence type="ECO:0000256" key="3">
    <source>
        <dbReference type="ARBA" id="ARBA00022737"/>
    </source>
</evidence>
<dbReference type="InterPro" id="IPR036322">
    <property type="entry name" value="WD40_repeat_dom_sf"/>
</dbReference>
<dbReference type="EMBL" id="KN846956">
    <property type="protein sequence ID" value="KIW73763.1"/>
    <property type="molecule type" value="Genomic_DNA"/>
</dbReference>
<dbReference type="SUPFAM" id="SSF50978">
    <property type="entry name" value="WD40 repeat-like"/>
    <property type="match status" value="1"/>
</dbReference>
<dbReference type="GO" id="GO:0006357">
    <property type="term" value="P:regulation of transcription by RNA polymerase II"/>
    <property type="evidence" value="ECO:0007669"/>
    <property type="project" value="TreeGrafter"/>
</dbReference>
<accession>A0A0D2FYY8</accession>
<dbReference type="Pfam" id="PF08513">
    <property type="entry name" value="LisH"/>
    <property type="match status" value="1"/>
</dbReference>
<dbReference type="PANTHER" id="PTHR22846:SF2">
    <property type="entry name" value="F-BOX-LIKE_WD REPEAT-CONTAINING PROTEIN EBI"/>
    <property type="match status" value="1"/>
</dbReference>
<dbReference type="InterPro" id="IPR006594">
    <property type="entry name" value="LisH"/>
</dbReference>
<sequence length="686" mass="74500">MEADNASTFSAKPPPLNSDQLNYLIWRYLQESGYADAAVKLQRDWRVDVESLPFAKCIKGHALVSLVQKGLRYHHFSLTIDENGRPSKQLNPSMFFFGPESEKPPLELPEEAIPSTPSPNDSTIAPQKQTRDPVVNGHERASLAVATQLAPKRGRKTAASSERNGSATRKPSASANRPVNASAMDVDMVNGQTLPISDARSPTATEPGPDDAGPLMNGIKADERMDVDEDSLVADQQNHEPQIEAVPPPVHTLFTGESKGIQVTPAKVANLAQSSTIFNLPPPSFGDVPRSLTRVAWHPNAGYALIAMGEDFCGIWDLTPGSPTSSPSRFQELVDSTGQKLISAVAWEPHGDMIAIATYTDLSGHIFVMDGQELCMVEDLTASQRAVTSLLWHAQGSSLFGLAPYDSDNVGAIKATGSSIIQWHHRTLPAEVELSTMRVPETLMDMDGAFLDENGIVCAAGQSTVYSFRISPELSVEQKWTSDPTGSDQWTFVRCTLRWGTSPFLVAASAETGTLWAPAQNSLKRGAHDAHITGLELRPRPSSPFNPSWKPEFATSSMDGTIKVWRYDDDSNSITSVCKLIVGHGSPIMALSYSPDGFCLAGASYDTIRIWNTEHGHNHMATWKDEQNLWNGSKLKDDDMMSTGGPSSVNSDGYQVTADHTLAWNGDSKKLAFGLGSQVAIIDFQR</sequence>
<dbReference type="GO" id="GO:0034967">
    <property type="term" value="C:Set3 complex"/>
    <property type="evidence" value="ECO:0007669"/>
    <property type="project" value="TreeGrafter"/>
</dbReference>
<feature type="compositionally biased region" description="Polar residues" evidence="6">
    <location>
        <begin position="190"/>
        <end position="204"/>
    </location>
</feature>
<proteinExistence type="predicted"/>
<feature type="repeat" description="WD" evidence="5">
    <location>
        <begin position="581"/>
        <end position="621"/>
    </location>
</feature>
<dbReference type="PROSITE" id="PS50082">
    <property type="entry name" value="WD_REPEATS_2"/>
    <property type="match status" value="1"/>
</dbReference>
<reference evidence="7 8" key="1">
    <citation type="submission" date="2015-01" db="EMBL/GenBank/DDBJ databases">
        <title>The Genome Sequence of Capronia semiimmersa CBS27337.</title>
        <authorList>
            <consortium name="The Broad Institute Genomics Platform"/>
            <person name="Cuomo C."/>
            <person name="de Hoog S."/>
            <person name="Gorbushina A."/>
            <person name="Stielow B."/>
            <person name="Teixiera M."/>
            <person name="Abouelleil A."/>
            <person name="Chapman S.B."/>
            <person name="Priest M."/>
            <person name="Young S.K."/>
            <person name="Wortman J."/>
            <person name="Nusbaum C."/>
            <person name="Birren B."/>
        </authorList>
    </citation>
    <scope>NUCLEOTIDE SEQUENCE [LARGE SCALE GENOMIC DNA]</scope>
    <source>
        <strain evidence="7 8">CBS 27337</strain>
    </source>
</reference>
<evidence type="ECO:0000256" key="1">
    <source>
        <dbReference type="ARBA" id="ARBA00004123"/>
    </source>
</evidence>
<comment type="subcellular location">
    <subcellularLocation>
        <location evidence="1">Nucleus</location>
    </subcellularLocation>
</comment>
<gene>
    <name evidence="7" type="ORF">PV04_01856</name>
</gene>
<keyword evidence="8" id="KW-1185">Reference proteome</keyword>
<feature type="region of interest" description="Disordered" evidence="6">
    <location>
        <begin position="89"/>
        <end position="218"/>
    </location>
</feature>
<evidence type="ECO:0000256" key="6">
    <source>
        <dbReference type="SAM" id="MobiDB-lite"/>
    </source>
</evidence>
<dbReference type="SMART" id="SM00667">
    <property type="entry name" value="LisH"/>
    <property type="match status" value="1"/>
</dbReference>
<dbReference type="PROSITE" id="PS50896">
    <property type="entry name" value="LISH"/>
    <property type="match status" value="1"/>
</dbReference>
<dbReference type="GO" id="GO:0003714">
    <property type="term" value="F:transcription corepressor activity"/>
    <property type="evidence" value="ECO:0007669"/>
    <property type="project" value="InterPro"/>
</dbReference>
<evidence type="ECO:0008006" key="9">
    <source>
        <dbReference type="Google" id="ProtNLM"/>
    </source>
</evidence>
<dbReference type="STRING" id="5601.A0A0D2FYY8"/>
<evidence type="ECO:0000256" key="4">
    <source>
        <dbReference type="ARBA" id="ARBA00023242"/>
    </source>
</evidence>
<dbReference type="HOGENOM" id="CLU_018409_1_0_1"/>